<evidence type="ECO:0000256" key="2">
    <source>
        <dbReference type="ARBA" id="ARBA00022723"/>
    </source>
</evidence>
<dbReference type="InterPro" id="IPR013785">
    <property type="entry name" value="Aldolase_TIM"/>
</dbReference>
<accession>A0ABQ3JCT8</accession>
<keyword evidence="6" id="KW-1185">Reference proteome</keyword>
<gene>
    <name evidence="5" type="primary">ccl</name>
    <name evidence="5" type="ORF">GCM10017786_47430</name>
</gene>
<dbReference type="NCBIfam" id="NF004283">
    <property type="entry name" value="PRK05692.1"/>
    <property type="match status" value="1"/>
</dbReference>
<dbReference type="InterPro" id="IPR043594">
    <property type="entry name" value="HMGL"/>
</dbReference>
<dbReference type="SUPFAM" id="SSF51569">
    <property type="entry name" value="Aldolase"/>
    <property type="match status" value="1"/>
</dbReference>
<keyword evidence="3 5" id="KW-0456">Lyase</keyword>
<dbReference type="CDD" id="cd07938">
    <property type="entry name" value="DRE_TIM_HMGL"/>
    <property type="match status" value="1"/>
</dbReference>
<evidence type="ECO:0000256" key="3">
    <source>
        <dbReference type="ARBA" id="ARBA00023239"/>
    </source>
</evidence>
<evidence type="ECO:0000313" key="5">
    <source>
        <dbReference type="EMBL" id="GHF08183.1"/>
    </source>
</evidence>
<dbReference type="PANTHER" id="PTHR42738">
    <property type="entry name" value="HYDROXYMETHYLGLUTARYL-COA LYASE"/>
    <property type="match status" value="1"/>
</dbReference>
<protein>
    <submittedName>
        <fullName evidence="5">(R)-citramalyl-CoA lyase</fullName>
    </submittedName>
</protein>
<dbReference type="GO" id="GO:0016829">
    <property type="term" value="F:lyase activity"/>
    <property type="evidence" value="ECO:0007669"/>
    <property type="project" value="UniProtKB-KW"/>
</dbReference>
<name>A0ABQ3JCT8_9PSEU</name>
<organism evidence="5 6">
    <name type="scientific">Amycolatopsis deserti</name>
    <dbReference type="NCBI Taxonomy" id="185696"/>
    <lineage>
        <taxon>Bacteria</taxon>
        <taxon>Bacillati</taxon>
        <taxon>Actinomycetota</taxon>
        <taxon>Actinomycetes</taxon>
        <taxon>Pseudonocardiales</taxon>
        <taxon>Pseudonocardiaceae</taxon>
        <taxon>Amycolatopsis</taxon>
    </lineage>
</organism>
<keyword evidence="2" id="KW-0479">Metal-binding</keyword>
<sequence>MHVLGKVSVCDVGPRDGLQNERRVLEPSVRAELCDRLAAAGLRRVEAVSFVRDDRVPAMAGAEAVLRSIDRTSDVRWAALVLNARGYRRALDAGVDEIRYGLPVTDAFAERNQSTCVSAALDLALRLVESARRDGLRCTISLAVSFGCPFEGRVPPESVLAIAEKVLAAGPDELVLADSIGTGVPRQVRRLVGALASPGRVIGCHFHNTRNTGYANALAAVEAGATVLDASLGGLGGCPFAPGATGNIATEDLVYLLEGMGYDTGIDLDQLRMCSLWLAEQVGHELPGLVARAGDPCGIASPSGR</sequence>
<evidence type="ECO:0000313" key="6">
    <source>
        <dbReference type="Proteomes" id="UP000605897"/>
    </source>
</evidence>
<comment type="caution">
    <text evidence="5">The sequence shown here is derived from an EMBL/GenBank/DDBJ whole genome shotgun (WGS) entry which is preliminary data.</text>
</comment>
<dbReference type="Proteomes" id="UP000605897">
    <property type="component" value="Unassembled WGS sequence"/>
</dbReference>
<dbReference type="Pfam" id="PF00682">
    <property type="entry name" value="HMGL-like"/>
    <property type="match status" value="1"/>
</dbReference>
<reference evidence="6" key="1">
    <citation type="journal article" date="2019" name="Int. J. Syst. Evol. Microbiol.">
        <title>The Global Catalogue of Microorganisms (GCM) 10K type strain sequencing project: providing services to taxonomists for standard genome sequencing and annotation.</title>
        <authorList>
            <consortium name="The Broad Institute Genomics Platform"/>
            <consortium name="The Broad Institute Genome Sequencing Center for Infectious Disease"/>
            <person name="Wu L."/>
            <person name="Ma J."/>
        </authorList>
    </citation>
    <scope>NUCLEOTIDE SEQUENCE [LARGE SCALE GENOMIC DNA]</scope>
    <source>
        <strain evidence="6">CGMCC 4.7677</strain>
    </source>
</reference>
<comment type="similarity">
    <text evidence="1">Belongs to the HMG-CoA lyase family.</text>
</comment>
<proteinExistence type="inferred from homology"/>
<feature type="domain" description="Pyruvate carboxyltransferase" evidence="4">
    <location>
        <begin position="7"/>
        <end position="272"/>
    </location>
</feature>
<evidence type="ECO:0000256" key="1">
    <source>
        <dbReference type="ARBA" id="ARBA00009405"/>
    </source>
</evidence>
<dbReference type="EMBL" id="BNAU01000005">
    <property type="protein sequence ID" value="GHF08183.1"/>
    <property type="molecule type" value="Genomic_DNA"/>
</dbReference>
<dbReference type="PANTHER" id="PTHR42738:SF7">
    <property type="entry name" value="HYDROXYMETHYLGLUTARYL-COA LYASE"/>
    <property type="match status" value="1"/>
</dbReference>
<dbReference type="PROSITE" id="PS50991">
    <property type="entry name" value="PYR_CT"/>
    <property type="match status" value="1"/>
</dbReference>
<dbReference type="InterPro" id="IPR000891">
    <property type="entry name" value="PYR_CT"/>
</dbReference>
<evidence type="ECO:0000259" key="4">
    <source>
        <dbReference type="PROSITE" id="PS50991"/>
    </source>
</evidence>
<dbReference type="Gene3D" id="3.20.20.70">
    <property type="entry name" value="Aldolase class I"/>
    <property type="match status" value="1"/>
</dbReference>